<accession>A0A6N9YKV3</accession>
<reference evidence="3 4" key="1">
    <citation type="submission" date="2020-02" db="EMBL/GenBank/DDBJ databases">
        <authorList>
            <person name="Li X.-J."/>
            <person name="Feng X.-M."/>
        </authorList>
    </citation>
    <scope>NUCLEOTIDE SEQUENCE [LARGE SCALE GENOMIC DNA]</scope>
    <source>
        <strain evidence="3 4">CGMCC 4.7225</strain>
    </source>
</reference>
<sequence>MDRQATRQRSRAARVIAARIGAASAASMLIVSGLTSSAVAEPETPVTYPKGASATRAGGLGFDTCTAPSLSTLRAWRSSSFSTVNVYFGGINRGCRQPQLSRTWVREATAMGWKLMPTYVGRQPSCVIGRPMHTFSRSDAASFGRSNARDAIKHARNLGLLPGSALYADIEHYDRSKQDCRIAVRRYISEWTKTLHASGYLSGVYVHHASGLRDLSDSYTSSKYARPDAVWMAKWDRDTSLTGWPRTPNSRWAHAQRAKQYRGEHKVTYGGATLKIDSNSIDAPVATVARAYRVTSSTPLNARKGPGTSYPAVRNHAPGSTVSVICQGRGQKIGSTSVWNRLSNGSWVSDRYVSTPSSSGFSTAAVPRCAYPGQVTSGIPLNARSGPGTSHRLSGNPLPRGSLAWITCQTKGSAVDGTSVWNRLTDGRWVSDRYVSTRSGSSWSAPVPRCP</sequence>
<feature type="chain" id="PRO_5027072052" evidence="1">
    <location>
        <begin position="41"/>
        <end position="451"/>
    </location>
</feature>
<protein>
    <submittedName>
        <fullName evidence="3">DUF1906 domain-containing protein</fullName>
    </submittedName>
</protein>
<dbReference type="InterPro" id="IPR017853">
    <property type="entry name" value="GH"/>
</dbReference>
<dbReference type="Pfam" id="PF08924">
    <property type="entry name" value="Rv2525c_GlyHyd-like"/>
    <property type="match status" value="1"/>
</dbReference>
<evidence type="ECO:0000259" key="2">
    <source>
        <dbReference type="Pfam" id="PF08924"/>
    </source>
</evidence>
<feature type="signal peptide" evidence="1">
    <location>
        <begin position="1"/>
        <end position="40"/>
    </location>
</feature>
<evidence type="ECO:0000313" key="4">
    <source>
        <dbReference type="Proteomes" id="UP000469185"/>
    </source>
</evidence>
<dbReference type="Gene3D" id="3.20.20.80">
    <property type="entry name" value="Glycosidases"/>
    <property type="match status" value="1"/>
</dbReference>
<evidence type="ECO:0000256" key="1">
    <source>
        <dbReference type="SAM" id="SignalP"/>
    </source>
</evidence>
<keyword evidence="4" id="KW-1185">Reference proteome</keyword>
<dbReference type="Proteomes" id="UP000469185">
    <property type="component" value="Unassembled WGS sequence"/>
</dbReference>
<evidence type="ECO:0000313" key="3">
    <source>
        <dbReference type="EMBL" id="NED95701.1"/>
    </source>
</evidence>
<feature type="domain" description="Rv2525c-like glycoside hydrolase-like" evidence="2">
    <location>
        <begin position="75"/>
        <end position="280"/>
    </location>
</feature>
<proteinExistence type="predicted"/>
<dbReference type="SUPFAM" id="SSF51445">
    <property type="entry name" value="(Trans)glycosidases"/>
    <property type="match status" value="1"/>
</dbReference>
<dbReference type="AlphaFoldDB" id="A0A6N9YKV3"/>
<organism evidence="3 4">
    <name type="scientific">Phytoactinopolyspora alkaliphila</name>
    <dbReference type="NCBI Taxonomy" id="1783498"/>
    <lineage>
        <taxon>Bacteria</taxon>
        <taxon>Bacillati</taxon>
        <taxon>Actinomycetota</taxon>
        <taxon>Actinomycetes</taxon>
        <taxon>Jiangellales</taxon>
        <taxon>Jiangellaceae</taxon>
        <taxon>Phytoactinopolyspora</taxon>
    </lineage>
</organism>
<comment type="caution">
    <text evidence="3">The sequence shown here is derived from an EMBL/GenBank/DDBJ whole genome shotgun (WGS) entry which is preliminary data.</text>
</comment>
<dbReference type="EMBL" id="JAAGOB010000005">
    <property type="protein sequence ID" value="NED95701.1"/>
    <property type="molecule type" value="Genomic_DNA"/>
</dbReference>
<dbReference type="RefSeq" id="WP_163818491.1">
    <property type="nucleotide sequence ID" value="NZ_JAAGOB010000005.1"/>
</dbReference>
<gene>
    <name evidence="3" type="ORF">G1H11_10295</name>
</gene>
<dbReference type="InterPro" id="IPR015020">
    <property type="entry name" value="Rv2525c-like_Glyco_Hydro-like"/>
</dbReference>
<keyword evidence="1" id="KW-0732">Signal</keyword>
<name>A0A6N9YKV3_9ACTN</name>